<dbReference type="PANTHER" id="PTHR12563">
    <property type="entry name" value="GLYCEROL-3-PHOSPHATE ACYLTRANSFERASE"/>
    <property type="match status" value="1"/>
</dbReference>
<proteinExistence type="predicted"/>
<dbReference type="PANTHER" id="PTHR12563:SF22">
    <property type="entry name" value="DIHYDROXYACETONE PHOSPHATE ACYLTRANSFERASE ISOFORM X1"/>
    <property type="match status" value="1"/>
</dbReference>
<dbReference type="GO" id="GO:0008611">
    <property type="term" value="P:ether lipid biosynthetic process"/>
    <property type="evidence" value="ECO:0007669"/>
    <property type="project" value="TreeGrafter"/>
</dbReference>
<name>A0A3B5BEB5_9TELE</name>
<dbReference type="GO" id="GO:0004366">
    <property type="term" value="F:glycerol-3-phosphate O-acyltransferase activity"/>
    <property type="evidence" value="ECO:0007669"/>
    <property type="project" value="TreeGrafter"/>
</dbReference>
<dbReference type="GO" id="GO:0031966">
    <property type="term" value="C:mitochondrial membrane"/>
    <property type="evidence" value="ECO:0007669"/>
    <property type="project" value="TreeGrafter"/>
</dbReference>
<dbReference type="GO" id="GO:0016287">
    <property type="term" value="F:glycerone-phosphate O-acyltransferase activity"/>
    <property type="evidence" value="ECO:0007669"/>
    <property type="project" value="TreeGrafter"/>
</dbReference>
<organism evidence="2">
    <name type="scientific">Stegastes partitus</name>
    <name type="common">bicolor damselfish</name>
    <dbReference type="NCBI Taxonomy" id="144197"/>
    <lineage>
        <taxon>Eukaryota</taxon>
        <taxon>Metazoa</taxon>
        <taxon>Chordata</taxon>
        <taxon>Craniata</taxon>
        <taxon>Vertebrata</taxon>
        <taxon>Euteleostomi</taxon>
        <taxon>Actinopterygii</taxon>
        <taxon>Neopterygii</taxon>
        <taxon>Teleostei</taxon>
        <taxon>Neoteleostei</taxon>
        <taxon>Acanthomorphata</taxon>
        <taxon>Ovalentaria</taxon>
        <taxon>Pomacentridae</taxon>
        <taxon>Stegastes</taxon>
    </lineage>
</organism>
<evidence type="ECO:0000313" key="2">
    <source>
        <dbReference type="Ensembl" id="ENSSPAP00000031430.1"/>
    </source>
</evidence>
<dbReference type="Pfam" id="PF19277">
    <property type="entry name" value="GPAT_C"/>
    <property type="match status" value="1"/>
</dbReference>
<accession>A0A3B5BEB5</accession>
<dbReference type="AlphaFoldDB" id="A0A3B5BEB5"/>
<dbReference type="GeneTree" id="ENSGT00520000055570"/>
<dbReference type="InterPro" id="IPR022284">
    <property type="entry name" value="GPAT/DHAPAT"/>
</dbReference>
<feature type="domain" description="GPAT/DHAPAT C-terminal" evidence="1">
    <location>
        <begin position="233"/>
        <end position="591"/>
    </location>
</feature>
<dbReference type="GO" id="GO:0019432">
    <property type="term" value="P:triglyceride biosynthetic process"/>
    <property type="evidence" value="ECO:0007669"/>
    <property type="project" value="TreeGrafter"/>
</dbReference>
<protein>
    <submittedName>
        <fullName evidence="2">Dihydroxyacetone phosphate acyltransferase-like</fullName>
    </submittedName>
</protein>
<evidence type="ECO:0000259" key="1">
    <source>
        <dbReference type="Pfam" id="PF19277"/>
    </source>
</evidence>
<dbReference type="GO" id="GO:0008654">
    <property type="term" value="P:phospholipid biosynthetic process"/>
    <property type="evidence" value="ECO:0007669"/>
    <property type="project" value="TreeGrafter"/>
</dbReference>
<sequence length="611" mass="68448">LASEMLDPVRGVLPADDEEFVDILEERRRGSDLGFTFRTFSPPSRPAASCSTAELNRAVMDSQFLRYVTREVAMETGSPPETVMDEARGILEEMSQNLQLGFIRLMGFTLTKVFKKLFRSIYVNMDGLNTVRTHQNPSEPVTTDQYTDPLVSAGPGLDSGFSFSRFFLIIFLILFKPAKTLLLHGYFVLSCVSVPAGMMQMVLEPFFKGEVFDITLVPVSISYDRVLEESLLAHELLGVPKPKESTAGLLKATRVLQEDYGCMHVNFGRPLSVRRLCEGKVDRCQFNLTDLPQPPSAEVQACVSWLAHLVVRVQEEGSVVGVWSLMCCLLLQNPTSALTEDGLPWQQLCDRTVWIRRLALDCGARLSWPGNVSASDVMSATAALHRSVVQRRGGRVYLVLGEEPPRKHPIGAEEGVMRTAAAVLMLASYRNQSLHVFVRPAMLAAALRVTRSSRTDELLSFFCFLQDIFSHEFIFIPGRSTQDFEEACFYLKKCSAVNLSDQEVTVSDSGLEVLSFLQKLLQPFIDSYQLVFRFLCEDGPHVFTEKQLLPAVRQFATKLILSGELDTYEALSSDTQKNVLLALRRLRALTKSRYRVNREAVRRAADVLGEL</sequence>
<dbReference type="InterPro" id="IPR045520">
    <property type="entry name" value="GPAT/DHAPAT_C"/>
</dbReference>
<dbReference type="GO" id="GO:0005778">
    <property type="term" value="C:peroxisomal membrane"/>
    <property type="evidence" value="ECO:0007669"/>
    <property type="project" value="TreeGrafter"/>
</dbReference>
<dbReference type="STRING" id="144197.ENSSPAP00000031430"/>
<dbReference type="GO" id="GO:0006631">
    <property type="term" value="P:fatty acid metabolic process"/>
    <property type="evidence" value="ECO:0007669"/>
    <property type="project" value="TreeGrafter"/>
</dbReference>
<dbReference type="Ensembl" id="ENSSPAT00000031933.1">
    <property type="protein sequence ID" value="ENSSPAP00000031430.1"/>
    <property type="gene ID" value="ENSSPAG00000023562.1"/>
</dbReference>
<reference evidence="2" key="1">
    <citation type="submission" date="2023-09" db="UniProtKB">
        <authorList>
            <consortium name="Ensembl"/>
        </authorList>
    </citation>
    <scope>IDENTIFICATION</scope>
</reference>